<name>A0ABZ0L2Q3_9BACL</name>
<comment type="similarity">
    <text evidence="1">Belongs to the adenylyl cyclase class-3 family.</text>
</comment>
<evidence type="ECO:0000259" key="2">
    <source>
        <dbReference type="PROSITE" id="PS50125"/>
    </source>
</evidence>
<dbReference type="Pfam" id="PF19363">
    <property type="entry name" value="DUF5939"/>
    <property type="match status" value="1"/>
</dbReference>
<dbReference type="EMBL" id="CP129118">
    <property type="protein sequence ID" value="WOV86738.1"/>
    <property type="molecule type" value="Genomic_DNA"/>
</dbReference>
<dbReference type="InterPro" id="IPR050697">
    <property type="entry name" value="Adenylyl/Guanylyl_Cyclase_3/4"/>
</dbReference>
<dbReference type="InterPro" id="IPR001054">
    <property type="entry name" value="A/G_cyclase"/>
</dbReference>
<dbReference type="SUPFAM" id="SSF55073">
    <property type="entry name" value="Nucleotide cyclase"/>
    <property type="match status" value="1"/>
</dbReference>
<organism evidence="3 4">
    <name type="scientific">Sporosarcina oncorhynchi</name>
    <dbReference type="NCBI Taxonomy" id="3056444"/>
    <lineage>
        <taxon>Bacteria</taxon>
        <taxon>Bacillati</taxon>
        <taxon>Bacillota</taxon>
        <taxon>Bacilli</taxon>
        <taxon>Bacillales</taxon>
        <taxon>Caryophanaceae</taxon>
        <taxon>Sporosarcina</taxon>
    </lineage>
</organism>
<dbReference type="CDD" id="cd07302">
    <property type="entry name" value="CHD"/>
    <property type="match status" value="1"/>
</dbReference>
<dbReference type="PANTHER" id="PTHR43081:SF19">
    <property type="entry name" value="PH-SENSITIVE ADENYLATE CYCLASE RV1264"/>
    <property type="match status" value="1"/>
</dbReference>
<dbReference type="Proteomes" id="UP001303902">
    <property type="component" value="Chromosome"/>
</dbReference>
<dbReference type="InterPro" id="IPR029787">
    <property type="entry name" value="Nucleotide_cyclase"/>
</dbReference>
<dbReference type="SMART" id="SM00044">
    <property type="entry name" value="CYCc"/>
    <property type="match status" value="1"/>
</dbReference>
<evidence type="ECO:0000313" key="3">
    <source>
        <dbReference type="EMBL" id="WOV86738.1"/>
    </source>
</evidence>
<reference evidence="3 4" key="1">
    <citation type="submission" date="2023-06" db="EMBL/GenBank/DDBJ databases">
        <title>Sporosarcina sp. nov., isolated from Korean tranditional fermented seafood 'Jeotgal'.</title>
        <authorList>
            <person name="Yang A.I."/>
            <person name="Shin N.-R."/>
        </authorList>
    </citation>
    <scope>NUCLEOTIDE SEQUENCE [LARGE SCALE GENOMIC DNA]</scope>
    <source>
        <strain evidence="3 4">T2O-4</strain>
    </source>
</reference>
<dbReference type="Gene3D" id="3.30.70.1230">
    <property type="entry name" value="Nucleotide cyclase"/>
    <property type="match status" value="1"/>
</dbReference>
<dbReference type="SUPFAM" id="SSF55961">
    <property type="entry name" value="Bet v1-like"/>
    <property type="match status" value="1"/>
</dbReference>
<dbReference type="RefSeq" id="WP_317966207.1">
    <property type="nucleotide sequence ID" value="NZ_CP129118.1"/>
</dbReference>
<dbReference type="PROSITE" id="PS50125">
    <property type="entry name" value="GUANYLATE_CYCLASE_2"/>
    <property type="match status" value="1"/>
</dbReference>
<keyword evidence="4" id="KW-1185">Reference proteome</keyword>
<sequence>MDKTYKFTEKREFGLPVHEVWEAVADTNQLNRYAGLFAVNFTPFQKDAKQIIRKGKATAFGVVPIEWIENVFEWVNESHYSVERIYTKGPLKRVIWKVIVEKVNENHTIMKLDGRFTYQNLFGKAALHIETLPQLRKMFNYVSMFEKTEKNYRKTAHFTPLAQVDEKRLTELAKQLGEILDEQRMIERLLFTLRMAPDDLVKKLQPYKWAEDFGFDRGKTIELFLLANEVGLVNYEWNMMCPNCRVPKNRVTSLRLVKTTVHCDLCGVDFEMDFDKYIEMIFTVHPSIRKVSNEVFCLNGPFNSPHIVGQFRIGPNEEKVVDWTPMTENLRMRVLKDNLQVQLGNVEDLQEQVIIYNSLGFVGERFNQAQQFRIINESEEEIVLAVEKVDWDSFALTAREVTSLQLFRNLLPAEVLAPGIEIGVSTLTVMFTDLKDSTRLYEEIGDSLAYADVKRHFDYLEKQISTHHGSIVKTIGDSVMAVFIKNEDALDAAIAIQQQMPDLNETLSHPVSIKVGFHAGPVIAVNANDVLDYFGRTVNMAARVQQQSTGDDIVITEEVYKTLSRKGMKVLPCDVEPFVVTLHGVDNNQSLYRLTVVK</sequence>
<dbReference type="PANTHER" id="PTHR43081">
    <property type="entry name" value="ADENYLATE CYCLASE, TERMINAL-DIFFERENTIATION SPECIFIC-RELATED"/>
    <property type="match status" value="1"/>
</dbReference>
<protein>
    <submittedName>
        <fullName evidence="3">Adenylate/guanylate cyclase domain-containing protein</fullName>
    </submittedName>
</protein>
<proteinExistence type="inferred from homology"/>
<accession>A0ABZ0L2Q3</accession>
<dbReference type="Pfam" id="PF00211">
    <property type="entry name" value="Guanylate_cyc"/>
    <property type="match status" value="1"/>
</dbReference>
<evidence type="ECO:0000313" key="4">
    <source>
        <dbReference type="Proteomes" id="UP001303902"/>
    </source>
</evidence>
<evidence type="ECO:0000256" key="1">
    <source>
        <dbReference type="ARBA" id="ARBA00005381"/>
    </source>
</evidence>
<feature type="domain" description="Guanylate cyclase" evidence="2">
    <location>
        <begin position="428"/>
        <end position="545"/>
    </location>
</feature>
<gene>
    <name evidence="3" type="ORF">QWT69_12755</name>
</gene>
<dbReference type="InterPro" id="IPR045983">
    <property type="entry name" value="GUC-dom-containing_N"/>
</dbReference>